<evidence type="ECO:0000313" key="3">
    <source>
        <dbReference type="Proteomes" id="UP001066276"/>
    </source>
</evidence>
<comment type="caution">
    <text evidence="2">The sequence shown here is derived from an EMBL/GenBank/DDBJ whole genome shotgun (WGS) entry which is preliminary data.</text>
</comment>
<reference evidence="2" key="1">
    <citation type="journal article" date="2022" name="bioRxiv">
        <title>Sequencing and chromosome-scale assembly of the giantPleurodeles waltlgenome.</title>
        <authorList>
            <person name="Brown T."/>
            <person name="Elewa A."/>
            <person name="Iarovenko S."/>
            <person name="Subramanian E."/>
            <person name="Araus A.J."/>
            <person name="Petzold A."/>
            <person name="Susuki M."/>
            <person name="Suzuki K.-i.T."/>
            <person name="Hayashi T."/>
            <person name="Toyoda A."/>
            <person name="Oliveira C."/>
            <person name="Osipova E."/>
            <person name="Leigh N.D."/>
            <person name="Simon A."/>
            <person name="Yun M.H."/>
        </authorList>
    </citation>
    <scope>NUCLEOTIDE SEQUENCE</scope>
    <source>
        <strain evidence="2">20211129_DDA</strain>
        <tissue evidence="2">Liver</tissue>
    </source>
</reference>
<organism evidence="2 3">
    <name type="scientific">Pleurodeles waltl</name>
    <name type="common">Iberian ribbed newt</name>
    <dbReference type="NCBI Taxonomy" id="8319"/>
    <lineage>
        <taxon>Eukaryota</taxon>
        <taxon>Metazoa</taxon>
        <taxon>Chordata</taxon>
        <taxon>Craniata</taxon>
        <taxon>Vertebrata</taxon>
        <taxon>Euteleostomi</taxon>
        <taxon>Amphibia</taxon>
        <taxon>Batrachia</taxon>
        <taxon>Caudata</taxon>
        <taxon>Salamandroidea</taxon>
        <taxon>Salamandridae</taxon>
        <taxon>Pleurodelinae</taxon>
        <taxon>Pleurodeles</taxon>
    </lineage>
</organism>
<dbReference type="EMBL" id="JANPWB010000006">
    <property type="protein sequence ID" value="KAJ1180989.1"/>
    <property type="molecule type" value="Genomic_DNA"/>
</dbReference>
<accession>A0AAV7TXT3</accession>
<protein>
    <submittedName>
        <fullName evidence="2">Uncharacterized protein</fullName>
    </submittedName>
</protein>
<dbReference type="AlphaFoldDB" id="A0AAV7TXT3"/>
<feature type="region of interest" description="Disordered" evidence="1">
    <location>
        <begin position="213"/>
        <end position="245"/>
    </location>
</feature>
<sequence>MVPIKCISPLPYPKRLAASVVLNIFVPERMELRLKRPSSHRFAHLGPDRPPGLLYFSASRTVSRVLLPPPRFCHLLPPFLPVGPSGHTTRVAPKQQLLTSVLLRNGQGNPGASTGACTSLDSFSPLIRIGCFGCSVSPARSAGAVGPSASSGSSSAGVLWDTRACTRHSERCVPVLRAARMELPHGGAHCALTLPREGTVPIPPKSRRIKALSASRHAGPGPIRFPSTKRDQLSRPSTLQSPPAMHDWATGIRGREIEGLVLGPGVELLSKGPSWPPSCQNVIAVAFPLFMPASRM</sequence>
<keyword evidence="3" id="KW-1185">Reference proteome</keyword>
<dbReference type="Proteomes" id="UP001066276">
    <property type="component" value="Chromosome 3_2"/>
</dbReference>
<evidence type="ECO:0000256" key="1">
    <source>
        <dbReference type="SAM" id="MobiDB-lite"/>
    </source>
</evidence>
<evidence type="ECO:0000313" key="2">
    <source>
        <dbReference type="EMBL" id="KAJ1180989.1"/>
    </source>
</evidence>
<name>A0AAV7TXT3_PLEWA</name>
<proteinExistence type="predicted"/>
<gene>
    <name evidence="2" type="ORF">NDU88_006200</name>
</gene>